<organism evidence="1 2">
    <name type="scientific">Xanthomonas campestris pv. campestris (strain 8004)</name>
    <dbReference type="NCBI Taxonomy" id="314565"/>
    <lineage>
        <taxon>Bacteria</taxon>
        <taxon>Pseudomonadati</taxon>
        <taxon>Pseudomonadota</taxon>
        <taxon>Gammaproteobacteria</taxon>
        <taxon>Lysobacterales</taxon>
        <taxon>Lysobacteraceae</taxon>
        <taxon>Xanthomonas</taxon>
    </lineage>
</organism>
<evidence type="ECO:0000313" key="2">
    <source>
        <dbReference type="Proteomes" id="UP000000420"/>
    </source>
</evidence>
<dbReference type="AlphaFoldDB" id="A0A0H2X9D5"/>
<dbReference type="EMBL" id="CP000050">
    <property type="protein sequence ID" value="AAY50045.1"/>
    <property type="molecule type" value="Genomic_DNA"/>
</dbReference>
<dbReference type="PANTHER" id="PTHR47515:SF1">
    <property type="entry name" value="BLR2054 PROTEIN"/>
    <property type="match status" value="1"/>
</dbReference>
<protein>
    <recommendedName>
        <fullName evidence="3">IS1404 transposase</fullName>
    </recommendedName>
</protein>
<dbReference type="PANTHER" id="PTHR47515">
    <property type="entry name" value="LOW CALCIUM RESPONSE LOCUS PROTEIN T"/>
    <property type="match status" value="1"/>
</dbReference>
<evidence type="ECO:0008006" key="3">
    <source>
        <dbReference type="Google" id="ProtNLM"/>
    </source>
</evidence>
<proteinExistence type="predicted"/>
<sequence length="142" mass="16108">MSALAHRAPVHAWIGGGASERRTLAAIGIGTSALSYCLRDDNNFELRWRLGALAHRRRRYGVGMIDPKLRRQKRIVKYKRGAWLYPIGLPPQWKRENRRAEKIVLECSESPFRCCKHRPWRPAGRASGTGGMVRTRSCAKAA</sequence>
<dbReference type="Proteomes" id="UP000000420">
    <property type="component" value="Chromosome"/>
</dbReference>
<dbReference type="KEGG" id="xcb:XC_2997"/>
<dbReference type="HOGENOM" id="CLU_128255_0_0_6"/>
<evidence type="ECO:0000313" key="1">
    <source>
        <dbReference type="EMBL" id="AAY50045.1"/>
    </source>
</evidence>
<gene>
    <name evidence="1" type="ordered locus">XC_2997</name>
</gene>
<name>A0A0H2X9D5_XANC8</name>
<reference evidence="1 2" key="1">
    <citation type="journal article" date="2005" name="Genome Res.">
        <title>Comparative and functional genomic analyses of the pathogenicity of phytopathogen Xanthomonas campestris pv. campestris.</title>
        <authorList>
            <person name="Qian W."/>
            <person name="Jia Y."/>
            <person name="Ren S.X."/>
            <person name="He Y.Q."/>
            <person name="Feng J.X."/>
            <person name="Lu L.F."/>
            <person name="Sun Q."/>
            <person name="Ying G."/>
            <person name="Tang D.J."/>
            <person name="Tang H."/>
            <person name="Wu W."/>
            <person name="Hao P."/>
            <person name="Wang L."/>
            <person name="Jiang B.L."/>
            <person name="Zeng S."/>
            <person name="Gu W.Y."/>
            <person name="Lu G."/>
            <person name="Rong L."/>
            <person name="Tian Y."/>
            <person name="Yao Z."/>
            <person name="Fu G."/>
            <person name="Chen B."/>
            <person name="Fang R."/>
            <person name="Qiang B."/>
            <person name="Chen Z."/>
            <person name="Zhao G.P."/>
            <person name="Tang J.L."/>
            <person name="He C."/>
        </authorList>
    </citation>
    <scope>NUCLEOTIDE SEQUENCE [LARGE SCALE GENOMIC DNA]</scope>
    <source>
        <strain evidence="1 2">8004</strain>
    </source>
</reference>
<accession>A0A0H2X9D5</accession>